<dbReference type="SUPFAM" id="SSF56672">
    <property type="entry name" value="DNA/RNA polymerases"/>
    <property type="match status" value="1"/>
</dbReference>
<keyword evidence="3" id="KW-0808">Transferase</keyword>
<dbReference type="Pfam" id="PF00078">
    <property type="entry name" value="RVT_1"/>
    <property type="match status" value="1"/>
</dbReference>
<dbReference type="GO" id="GO:0003964">
    <property type="term" value="F:RNA-directed DNA polymerase activity"/>
    <property type="evidence" value="ECO:0007669"/>
    <property type="project" value="UniProtKB-KW"/>
</dbReference>
<dbReference type="InterPro" id="IPR043502">
    <property type="entry name" value="DNA/RNA_pol_sf"/>
</dbReference>
<comment type="similarity">
    <text evidence="1">Belongs to the bacterial reverse transcriptase family.</text>
</comment>
<protein>
    <submittedName>
        <fullName evidence="3">Group II intron reverse transcriptase/maturase</fullName>
        <ecNumber evidence="3">2.7.7.49</ecNumber>
    </submittedName>
</protein>
<dbReference type="Gene3D" id="3.30.70.270">
    <property type="match status" value="1"/>
</dbReference>
<evidence type="ECO:0000313" key="3">
    <source>
        <dbReference type="EMBL" id="HFC93578.1"/>
    </source>
</evidence>
<dbReference type="InterPro" id="IPR043128">
    <property type="entry name" value="Rev_trsase/Diguanyl_cyclase"/>
</dbReference>
<evidence type="ECO:0000256" key="1">
    <source>
        <dbReference type="ARBA" id="ARBA00034120"/>
    </source>
</evidence>
<proteinExistence type="inferred from homology"/>
<name>A0A7V2WVW7_LEUMU</name>
<feature type="non-terminal residue" evidence="3">
    <location>
        <position position="1"/>
    </location>
</feature>
<keyword evidence="3" id="KW-0548">Nucleotidyltransferase</keyword>
<gene>
    <name evidence="3" type="primary">ltrA</name>
    <name evidence="3" type="ORF">ENJ51_12285</name>
</gene>
<dbReference type="EMBL" id="DRMS01000466">
    <property type="protein sequence ID" value="HFC93578.1"/>
    <property type="molecule type" value="Genomic_DNA"/>
</dbReference>
<dbReference type="InterPro" id="IPR000477">
    <property type="entry name" value="RT_dom"/>
</dbReference>
<accession>A0A7V2WVW7</accession>
<sequence>VVKDRIVQTAIKLVIEPIFENEFLESSYGFRPMRGCKDALREVDNLLKAGYIWVVDADLKSYFDTIPHKELMRQLESKISDGKLLNLIESYLKQDIVDGLERWTPETGTPQGAVLSPLLANIYLHPLDQMLNEEGYQSVRYADDFVILCKSQEEAETALVKVQEWVKEFRLELHPDKTHLGNCSQKGEGFEFLGYRFEAGRRFVRKKSLKSFRDKVRAKTKRSRSGSLKEIINDLNPMLRGWFGYFKHAHRYTFKANDGFVRRRLRALILRRNKKKGWGKNINAHRNYPNAYFAKLELFTSHEAWVVACQSR</sequence>
<dbReference type="CDD" id="cd01651">
    <property type="entry name" value="RT_G2_intron"/>
    <property type="match status" value="1"/>
</dbReference>
<dbReference type="Proteomes" id="UP000885750">
    <property type="component" value="Unassembled WGS sequence"/>
</dbReference>
<dbReference type="Pfam" id="PF08388">
    <property type="entry name" value="GIIM"/>
    <property type="match status" value="1"/>
</dbReference>
<dbReference type="EC" id="2.7.7.49" evidence="3"/>
<dbReference type="PROSITE" id="PS50878">
    <property type="entry name" value="RT_POL"/>
    <property type="match status" value="1"/>
</dbReference>
<organism evidence="3">
    <name type="scientific">Leucothrix mucor</name>
    <dbReference type="NCBI Taxonomy" id="45248"/>
    <lineage>
        <taxon>Bacteria</taxon>
        <taxon>Pseudomonadati</taxon>
        <taxon>Pseudomonadota</taxon>
        <taxon>Gammaproteobacteria</taxon>
        <taxon>Thiotrichales</taxon>
        <taxon>Thiotrichaceae</taxon>
        <taxon>Leucothrix</taxon>
    </lineage>
</organism>
<reference evidence="3" key="1">
    <citation type="journal article" date="2020" name="mSystems">
        <title>Genome- and Community-Level Interaction Insights into Carbon Utilization and Element Cycling Functions of Hydrothermarchaeota in Hydrothermal Sediment.</title>
        <authorList>
            <person name="Zhou Z."/>
            <person name="Liu Y."/>
            <person name="Xu W."/>
            <person name="Pan J."/>
            <person name="Luo Z.H."/>
            <person name="Li M."/>
        </authorList>
    </citation>
    <scope>NUCLEOTIDE SEQUENCE [LARGE SCALE GENOMIC DNA]</scope>
    <source>
        <strain evidence="3">HyVt-493</strain>
    </source>
</reference>
<dbReference type="NCBIfam" id="TIGR04416">
    <property type="entry name" value="group_II_RT_mat"/>
    <property type="match status" value="1"/>
</dbReference>
<evidence type="ECO:0000259" key="2">
    <source>
        <dbReference type="PROSITE" id="PS50878"/>
    </source>
</evidence>
<dbReference type="InterPro" id="IPR051083">
    <property type="entry name" value="GrpII_Intron_Splice-Mob/Def"/>
</dbReference>
<comment type="caution">
    <text evidence="3">The sequence shown here is derived from an EMBL/GenBank/DDBJ whole genome shotgun (WGS) entry which is preliminary data.</text>
</comment>
<dbReference type="PANTHER" id="PTHR34047:SF8">
    <property type="entry name" value="PROTEIN YKFC"/>
    <property type="match status" value="1"/>
</dbReference>
<keyword evidence="3" id="KW-0695">RNA-directed DNA polymerase</keyword>
<dbReference type="InterPro" id="IPR013597">
    <property type="entry name" value="Mat_intron_G2"/>
</dbReference>
<dbReference type="PANTHER" id="PTHR34047">
    <property type="entry name" value="NUCLEAR INTRON MATURASE 1, MITOCHONDRIAL-RELATED"/>
    <property type="match status" value="1"/>
</dbReference>
<dbReference type="InterPro" id="IPR030931">
    <property type="entry name" value="Group_II_RT_mat"/>
</dbReference>
<dbReference type="AlphaFoldDB" id="A0A7V2WVW7"/>
<feature type="domain" description="Reverse transcriptase" evidence="2">
    <location>
        <begin position="1"/>
        <end position="197"/>
    </location>
</feature>